<evidence type="ECO:0000313" key="2">
    <source>
        <dbReference type="EMBL" id="MEE2057870.1"/>
    </source>
</evidence>
<evidence type="ECO:0008006" key="4">
    <source>
        <dbReference type="Google" id="ProtNLM"/>
    </source>
</evidence>
<dbReference type="RefSeq" id="WP_330133122.1">
    <property type="nucleotide sequence ID" value="NZ_JAUTXY010000004.1"/>
</dbReference>
<dbReference type="EMBL" id="JAUTXY010000004">
    <property type="protein sequence ID" value="MEE2057870.1"/>
    <property type="molecule type" value="Genomic_DNA"/>
</dbReference>
<dbReference type="Proteomes" id="UP001336020">
    <property type="component" value="Unassembled WGS sequence"/>
</dbReference>
<keyword evidence="1" id="KW-0732">Signal</keyword>
<comment type="caution">
    <text evidence="2">The sequence shown here is derived from an EMBL/GenBank/DDBJ whole genome shotgun (WGS) entry which is preliminary data.</text>
</comment>
<feature type="chain" id="PRO_5046276242" description="PknH-like protein" evidence="1">
    <location>
        <begin position="20"/>
        <end position="240"/>
    </location>
</feature>
<organism evidence="2 3">
    <name type="scientific">Rhodococcus artemisiae</name>
    <dbReference type="NCBI Taxonomy" id="714159"/>
    <lineage>
        <taxon>Bacteria</taxon>
        <taxon>Bacillati</taxon>
        <taxon>Actinomycetota</taxon>
        <taxon>Actinomycetes</taxon>
        <taxon>Mycobacteriales</taxon>
        <taxon>Nocardiaceae</taxon>
        <taxon>Rhodococcus</taxon>
    </lineage>
</organism>
<protein>
    <recommendedName>
        <fullName evidence="4">PknH-like protein</fullName>
    </recommendedName>
</protein>
<sequence length="240" mass="24377">MNKQLVAGLACLTVCALSACGTDSDSAETDATPMPSASVVPSEVVLSDVDAPAGYIHADVADTLDSDIGEVSNEEVIAMFTEISDSTVTDPEVCGALVPTAVDTVLRLNEDRAGTAVSEYASDGTDGTDSAITVVATTSETGPRVPESLDECTSFTRTSSSGDTEASVTYRVSPLDLDVEGADGLIAARAEADQGGAAESTTVVAGTVDGVYFQINATGPIDDQLVSDLAEKQIGKIEGA</sequence>
<evidence type="ECO:0000313" key="3">
    <source>
        <dbReference type="Proteomes" id="UP001336020"/>
    </source>
</evidence>
<gene>
    <name evidence="2" type="ORF">Q7514_10080</name>
</gene>
<proteinExistence type="predicted"/>
<evidence type="ECO:0000256" key="1">
    <source>
        <dbReference type="SAM" id="SignalP"/>
    </source>
</evidence>
<feature type="signal peptide" evidence="1">
    <location>
        <begin position="1"/>
        <end position="19"/>
    </location>
</feature>
<reference evidence="2 3" key="1">
    <citation type="submission" date="2023-07" db="EMBL/GenBank/DDBJ databases">
        <authorList>
            <person name="Girao M."/>
            <person name="Carvalho M.F."/>
        </authorList>
    </citation>
    <scope>NUCLEOTIDE SEQUENCE [LARGE SCALE GENOMIC DNA]</scope>
    <source>
        <strain evidence="2 3">YIM65754</strain>
    </source>
</reference>
<dbReference type="PROSITE" id="PS51257">
    <property type="entry name" value="PROKAR_LIPOPROTEIN"/>
    <property type="match status" value="1"/>
</dbReference>
<keyword evidence="3" id="KW-1185">Reference proteome</keyword>
<name>A0ABU7L8K0_9NOCA</name>
<accession>A0ABU7L8K0</accession>